<keyword evidence="1" id="KW-0472">Membrane</keyword>
<reference evidence="2 3" key="1">
    <citation type="submission" date="2017-08" db="EMBL/GenBank/DDBJ databases">
        <title>Complete genome sequence of Gluconacetobacter saccharivorans CV1 isolated from Fermented Vinegar.</title>
        <authorList>
            <person name="Kim S.-Y."/>
        </authorList>
    </citation>
    <scope>NUCLEOTIDE SEQUENCE [LARGE SCALE GENOMIC DNA]</scope>
    <source>
        <strain evidence="2 3">CV1</strain>
        <plasmid evidence="2 3">unnamed3</plasmid>
    </source>
</reference>
<organism evidence="2 3">
    <name type="scientific">Komagataeibacter saccharivorans</name>
    <dbReference type="NCBI Taxonomy" id="265959"/>
    <lineage>
        <taxon>Bacteria</taxon>
        <taxon>Pseudomonadati</taxon>
        <taxon>Pseudomonadota</taxon>
        <taxon>Alphaproteobacteria</taxon>
        <taxon>Acetobacterales</taxon>
        <taxon>Acetobacteraceae</taxon>
        <taxon>Komagataeibacter</taxon>
    </lineage>
</organism>
<protein>
    <submittedName>
        <fullName evidence="2">Uncharacterized protein</fullName>
    </submittedName>
</protein>
<dbReference type="KEGG" id="ksc:CD178_03450"/>
<evidence type="ECO:0000256" key="1">
    <source>
        <dbReference type="SAM" id="Phobius"/>
    </source>
</evidence>
<gene>
    <name evidence="2" type="ORF">CD178_03450</name>
</gene>
<feature type="transmembrane region" description="Helical" evidence="1">
    <location>
        <begin position="13"/>
        <end position="31"/>
    </location>
</feature>
<name>A0A347WH51_9PROT</name>
<keyword evidence="1" id="KW-0812">Transmembrane</keyword>
<evidence type="ECO:0000313" key="2">
    <source>
        <dbReference type="EMBL" id="AXY24194.1"/>
    </source>
</evidence>
<dbReference type="EMBL" id="CP023039">
    <property type="protein sequence ID" value="AXY24194.1"/>
    <property type="molecule type" value="Genomic_DNA"/>
</dbReference>
<dbReference type="AlphaFoldDB" id="A0A347WH51"/>
<accession>A0A347WH51</accession>
<geneLocation type="plasmid" evidence="2 3">
    <name>unnamed3</name>
</geneLocation>
<dbReference type="Proteomes" id="UP000264120">
    <property type="component" value="Plasmid unnamed3"/>
</dbReference>
<sequence length="49" mass="5942">MCSVWALYYEIEWVMFPVIFIFFFSICDLNIPFHTLSKYESACPEHFLI</sequence>
<proteinExistence type="predicted"/>
<evidence type="ECO:0000313" key="3">
    <source>
        <dbReference type="Proteomes" id="UP000264120"/>
    </source>
</evidence>
<keyword evidence="3" id="KW-1185">Reference proteome</keyword>
<keyword evidence="1" id="KW-1133">Transmembrane helix</keyword>
<keyword evidence="2" id="KW-0614">Plasmid</keyword>